<sequence>MVLTKAEEAKNDDQIINTAITWEILEYDMQKAFGSLAKIGEKRSAQLMADGNGYVSYIALVVFDWTTDRDLLPEKAVLKITSCDKMEILIKEMPGLELNNVRDKCAAINDNELKFYKNAFTTMKFSNELRVPQFFCGRDFGIDGVEAGYFAIEHFDNVENRHLYNNIQESAVFEIIRQLVIIHTHSYNHPEMMGKIDANVYEQLYGDFIDIKKIEKAFHEAGTTYPELKEKLEKLKSQLKHFTDWETYQNKLHESCKTRMFCHGDLWTGNMLWRKDEAGDYRMLVMIDWQLCHLGNPLDDLARLLTNAISKESYLERRDFYLETYYKWFKENTSGHPMPWESFDEFLKQYEQVFILTTVIFGPIMANFTKMLLEKCREEEKEAGFKCYWGKLENMLDESIKYIEKWNCGRDVLRDIITLIQAISEKKQSVVIPEAGSSMDQDQGQEQAFKNEIEIDCLLALLNGLDKAHGEIYMQVILPKVGYMKDVKDKEKAIYGYVDQIMKELLRINLPRFKDPTLVRLLCKAFYGEAEEVKGTDQEIAGATADTWDKCQTPIFAALLVVYVSDQMKQVFQDAYELNWVDVFQKQKEKFDENAHDLFDLCYRDRTKSKSEAKNLLREENPVTFLLEIADRANTSKFLAHPFAQRFVEELWEKGSLEEEAPIFTPRRLFWIHGNSLLGTSWGWDSPWAMFIQHYDEAKARANDLWNSRKLRRTLFYQRAHFPPPFNFLVDMCSYCCCKRLRKGQMGGNNYCYGTLPTRDIKPKGFMVCLERLFNSFLGCSKRLGNMCSCCCCKESNCCEYGVVPPQDTSNLANDGEPDLRAVEVKHLNEMLKPRNTGNESNAEIDALKKEILSTIKELIKEIRRRDILAEAVDNSGNQSLEPHIDMALAEDCEDKGFR</sequence>
<dbReference type="InterPro" id="IPR015897">
    <property type="entry name" value="CHK_kinase-like"/>
</dbReference>
<keyword evidence="2" id="KW-1185">Reference proteome</keyword>
<reference evidence="3" key="1">
    <citation type="submission" date="2024-02" db="UniProtKB">
        <authorList>
            <consortium name="WormBaseParasite"/>
        </authorList>
    </citation>
    <scope>IDENTIFICATION</scope>
</reference>
<evidence type="ECO:0000259" key="1">
    <source>
        <dbReference type="SMART" id="SM00587"/>
    </source>
</evidence>
<evidence type="ECO:0000313" key="3">
    <source>
        <dbReference type="WBParaSite" id="MBELARI_LOCUS5895"/>
    </source>
</evidence>
<accession>A0AAF3FGE0</accession>
<dbReference type="InterPro" id="IPR012877">
    <property type="entry name" value="Dhs-27"/>
</dbReference>
<organism evidence="2 3">
    <name type="scientific">Mesorhabditis belari</name>
    <dbReference type="NCBI Taxonomy" id="2138241"/>
    <lineage>
        <taxon>Eukaryota</taxon>
        <taxon>Metazoa</taxon>
        <taxon>Ecdysozoa</taxon>
        <taxon>Nematoda</taxon>
        <taxon>Chromadorea</taxon>
        <taxon>Rhabditida</taxon>
        <taxon>Rhabditina</taxon>
        <taxon>Rhabditomorpha</taxon>
        <taxon>Rhabditoidea</taxon>
        <taxon>Rhabditidae</taxon>
        <taxon>Mesorhabditinae</taxon>
        <taxon>Mesorhabditis</taxon>
    </lineage>
</organism>
<name>A0AAF3FGE0_9BILA</name>
<protein>
    <recommendedName>
        <fullName evidence="1">CHK kinase-like domain-containing protein</fullName>
    </recommendedName>
</protein>
<dbReference type="InterPro" id="IPR011009">
    <property type="entry name" value="Kinase-like_dom_sf"/>
</dbReference>
<dbReference type="InterPro" id="IPR052961">
    <property type="entry name" value="Oxido-Kinase-like_Enzymes"/>
</dbReference>
<dbReference type="Pfam" id="PF07914">
    <property type="entry name" value="DUF1679"/>
    <property type="match status" value="1"/>
</dbReference>
<evidence type="ECO:0000313" key="2">
    <source>
        <dbReference type="Proteomes" id="UP000887575"/>
    </source>
</evidence>
<dbReference type="PANTHER" id="PTHR23020:SF8">
    <property type="entry name" value="CHK KINASE-LIKE DOMAIN-CONTAINING PROTEIN"/>
    <property type="match status" value="1"/>
</dbReference>
<dbReference type="WBParaSite" id="MBELARI_LOCUS5895">
    <property type="protein sequence ID" value="MBELARI_LOCUS5895"/>
    <property type="gene ID" value="MBELARI_LOCUS5895"/>
</dbReference>
<dbReference type="SUPFAM" id="SSF56112">
    <property type="entry name" value="Protein kinase-like (PK-like)"/>
    <property type="match status" value="1"/>
</dbReference>
<dbReference type="PANTHER" id="PTHR23020">
    <property type="entry name" value="UNCHARACTERIZED NUCLEAR HORMONE RECEPTOR-RELATED"/>
    <property type="match status" value="1"/>
</dbReference>
<dbReference type="Gene3D" id="3.90.1200.10">
    <property type="match status" value="1"/>
</dbReference>
<proteinExistence type="predicted"/>
<dbReference type="AlphaFoldDB" id="A0AAF3FGE0"/>
<dbReference type="SMART" id="SM00587">
    <property type="entry name" value="CHK"/>
    <property type="match status" value="1"/>
</dbReference>
<feature type="domain" description="CHK kinase-like" evidence="1">
    <location>
        <begin position="150"/>
        <end position="335"/>
    </location>
</feature>
<dbReference type="Proteomes" id="UP000887575">
    <property type="component" value="Unassembled WGS sequence"/>
</dbReference>